<name>A0A9Q3F2M4_9BASI</name>
<dbReference type="AlphaFoldDB" id="A0A9Q3F2M4"/>
<reference evidence="2" key="1">
    <citation type="submission" date="2021-03" db="EMBL/GenBank/DDBJ databases">
        <title>Draft genome sequence of rust myrtle Austropuccinia psidii MF-1, a brazilian biotype.</title>
        <authorList>
            <person name="Quecine M.C."/>
            <person name="Pachon D.M.R."/>
            <person name="Bonatelli M.L."/>
            <person name="Correr F.H."/>
            <person name="Franceschini L.M."/>
            <person name="Leite T.F."/>
            <person name="Margarido G.R.A."/>
            <person name="Almeida C.A."/>
            <person name="Ferrarezi J.A."/>
            <person name="Labate C.A."/>
        </authorList>
    </citation>
    <scope>NUCLEOTIDE SEQUENCE</scope>
    <source>
        <strain evidence="2">MF-1</strain>
    </source>
</reference>
<evidence type="ECO:0000313" key="3">
    <source>
        <dbReference type="Proteomes" id="UP000765509"/>
    </source>
</evidence>
<feature type="compositionally biased region" description="Polar residues" evidence="1">
    <location>
        <begin position="43"/>
        <end position="68"/>
    </location>
</feature>
<feature type="region of interest" description="Disordered" evidence="1">
    <location>
        <begin position="43"/>
        <end position="69"/>
    </location>
</feature>
<proteinExistence type="predicted"/>
<sequence>MPTGQCLDNIDVHPVEINDLLSKQTEAAPEGLNLAETLAVQQETTNDTDSTQEGMKNRQQVSDNTGTTRIPVLGPCHPTIITADVDPLHILPYKRRAETYLSIANNAPATYQNALKSKDKASWALTIEKELTKMNNLNVWEVIELRKEYKIVGTTWVFKLKRGHQNNVIEHKGSHKFLA</sequence>
<comment type="caution">
    <text evidence="2">The sequence shown here is derived from an EMBL/GenBank/DDBJ whole genome shotgun (WGS) entry which is preliminary data.</text>
</comment>
<organism evidence="2 3">
    <name type="scientific">Austropuccinia psidii MF-1</name>
    <dbReference type="NCBI Taxonomy" id="1389203"/>
    <lineage>
        <taxon>Eukaryota</taxon>
        <taxon>Fungi</taxon>
        <taxon>Dikarya</taxon>
        <taxon>Basidiomycota</taxon>
        <taxon>Pucciniomycotina</taxon>
        <taxon>Pucciniomycetes</taxon>
        <taxon>Pucciniales</taxon>
        <taxon>Sphaerophragmiaceae</taxon>
        <taxon>Austropuccinia</taxon>
    </lineage>
</organism>
<gene>
    <name evidence="2" type="ORF">O181_072396</name>
</gene>
<protein>
    <recommendedName>
        <fullName evidence="4">Reverse transcriptase Ty1/copia-type domain-containing protein</fullName>
    </recommendedName>
</protein>
<evidence type="ECO:0000256" key="1">
    <source>
        <dbReference type="SAM" id="MobiDB-lite"/>
    </source>
</evidence>
<keyword evidence="3" id="KW-1185">Reference proteome</keyword>
<dbReference type="EMBL" id="AVOT02037931">
    <property type="protein sequence ID" value="MBW0532681.1"/>
    <property type="molecule type" value="Genomic_DNA"/>
</dbReference>
<evidence type="ECO:0000313" key="2">
    <source>
        <dbReference type="EMBL" id="MBW0532681.1"/>
    </source>
</evidence>
<dbReference type="OrthoDB" id="3059824at2759"/>
<evidence type="ECO:0008006" key="4">
    <source>
        <dbReference type="Google" id="ProtNLM"/>
    </source>
</evidence>
<dbReference type="Proteomes" id="UP000765509">
    <property type="component" value="Unassembled WGS sequence"/>
</dbReference>
<accession>A0A9Q3F2M4</accession>